<feature type="compositionally biased region" description="Basic residues" evidence="1">
    <location>
        <begin position="96"/>
        <end position="107"/>
    </location>
</feature>
<evidence type="ECO:0000313" key="2">
    <source>
        <dbReference type="EMBL" id="QHT02667.1"/>
    </source>
</evidence>
<protein>
    <submittedName>
        <fullName evidence="2">Uncharacterized protein</fullName>
    </submittedName>
</protein>
<name>A0A6C0CED4_9ZZZZ</name>
<sequence length="224" mass="25109">MYNMVLDGGYLGGNTLYGAMSEFNNFTDISGLDSNMQAFFGGAKKKGAKKKGAKKKGAKKKGAKKKAKGKRTPMRKVLSSKAKSMSKMRMNNIKKLTQRQKKLEKKIKKRKIRNNVINSLSSSKTISKKLESELSLSMKKFVSKIPKDDSNSSTYLYTSWPKVDKISTAEFEDARVGLADILKKKQVYPVKSKSIIKFSDYKSKLTPKEKAALKAKSKKKGRSR</sequence>
<feature type="compositionally biased region" description="Low complexity" evidence="1">
    <location>
        <begin position="79"/>
        <end position="90"/>
    </location>
</feature>
<feature type="compositionally biased region" description="Basic residues" evidence="1">
    <location>
        <begin position="43"/>
        <end position="74"/>
    </location>
</feature>
<dbReference type="AlphaFoldDB" id="A0A6C0CED4"/>
<reference evidence="2" key="1">
    <citation type="journal article" date="2020" name="Nature">
        <title>Giant virus diversity and host interactions through global metagenomics.</title>
        <authorList>
            <person name="Schulz F."/>
            <person name="Roux S."/>
            <person name="Paez-Espino D."/>
            <person name="Jungbluth S."/>
            <person name="Walsh D.A."/>
            <person name="Denef V.J."/>
            <person name="McMahon K.D."/>
            <person name="Konstantinidis K.T."/>
            <person name="Eloe-Fadrosh E.A."/>
            <person name="Kyrpides N.C."/>
            <person name="Woyke T."/>
        </authorList>
    </citation>
    <scope>NUCLEOTIDE SEQUENCE</scope>
    <source>
        <strain evidence="2">GVMAG-M-3300020595-32</strain>
    </source>
</reference>
<feature type="region of interest" description="Disordered" evidence="1">
    <location>
        <begin position="43"/>
        <end position="107"/>
    </location>
</feature>
<accession>A0A6C0CED4</accession>
<proteinExistence type="predicted"/>
<organism evidence="2">
    <name type="scientific">viral metagenome</name>
    <dbReference type="NCBI Taxonomy" id="1070528"/>
    <lineage>
        <taxon>unclassified sequences</taxon>
        <taxon>metagenomes</taxon>
        <taxon>organismal metagenomes</taxon>
    </lineage>
</organism>
<evidence type="ECO:0000256" key="1">
    <source>
        <dbReference type="SAM" id="MobiDB-lite"/>
    </source>
</evidence>
<dbReference type="EMBL" id="MN739396">
    <property type="protein sequence ID" value="QHT02667.1"/>
    <property type="molecule type" value="Genomic_DNA"/>
</dbReference>